<dbReference type="RefSeq" id="WP_105868471.1">
    <property type="nucleotide sequence ID" value="NZ_PVLV01000121.1"/>
</dbReference>
<evidence type="ECO:0000313" key="1">
    <source>
        <dbReference type="EMBL" id="PRH79355.1"/>
    </source>
</evidence>
<evidence type="ECO:0008006" key="3">
    <source>
        <dbReference type="Google" id="ProtNLM"/>
    </source>
</evidence>
<protein>
    <recommendedName>
        <fullName evidence="3">PAS domain-containing protein</fullName>
    </recommendedName>
</protein>
<evidence type="ECO:0000313" key="2">
    <source>
        <dbReference type="Proteomes" id="UP000239322"/>
    </source>
</evidence>
<proteinExistence type="predicted"/>
<gene>
    <name evidence="1" type="ORF">C6N75_09730</name>
</gene>
<dbReference type="Gene3D" id="3.30.450.20">
    <property type="entry name" value="PAS domain"/>
    <property type="match status" value="1"/>
</dbReference>
<dbReference type="InterPro" id="IPR000014">
    <property type="entry name" value="PAS"/>
</dbReference>
<name>A0A2S9PY69_9ACTN</name>
<comment type="caution">
    <text evidence="1">The sequence shown here is derived from an EMBL/GenBank/DDBJ whole genome shotgun (WGS) entry which is preliminary data.</text>
</comment>
<dbReference type="CDD" id="cd00130">
    <property type="entry name" value="PAS"/>
    <property type="match status" value="1"/>
</dbReference>
<dbReference type="SUPFAM" id="SSF55785">
    <property type="entry name" value="PYP-like sensor domain (PAS domain)"/>
    <property type="match status" value="1"/>
</dbReference>
<sequence length="116" mass="12284">MEDMGDELAAGNTLVVAERSGIIRAVYGDAKRVLGWTAEALVGKPLVTLIPEDMRAAHLNGLAQFNATGEGPILNRTVEVQCVGRDGMARDIALTVYDGDVDPVIYGWIESRAGGA</sequence>
<dbReference type="OrthoDB" id="4088450at2"/>
<organism evidence="1 2">
    <name type="scientific">Streptomyces solincola</name>
    <dbReference type="NCBI Taxonomy" id="2100817"/>
    <lineage>
        <taxon>Bacteria</taxon>
        <taxon>Bacillati</taxon>
        <taxon>Actinomycetota</taxon>
        <taxon>Actinomycetes</taxon>
        <taxon>Kitasatosporales</taxon>
        <taxon>Streptomycetaceae</taxon>
        <taxon>Streptomyces</taxon>
    </lineage>
</organism>
<dbReference type="AlphaFoldDB" id="A0A2S9PY69"/>
<dbReference type="Proteomes" id="UP000239322">
    <property type="component" value="Unassembled WGS sequence"/>
</dbReference>
<accession>A0A2S9PY69</accession>
<reference evidence="1 2" key="1">
    <citation type="submission" date="2018-03" db="EMBL/GenBank/DDBJ databases">
        <title>Novel Streptomyces sp. from soil.</title>
        <authorList>
            <person name="Tan G.Y.A."/>
            <person name="Lee Z.Y."/>
        </authorList>
    </citation>
    <scope>NUCLEOTIDE SEQUENCE [LARGE SCALE GENOMIC DNA]</scope>
    <source>
        <strain evidence="1 2">ST5x</strain>
    </source>
</reference>
<dbReference type="EMBL" id="PVLV01000121">
    <property type="protein sequence ID" value="PRH79355.1"/>
    <property type="molecule type" value="Genomic_DNA"/>
</dbReference>
<dbReference type="InterPro" id="IPR035965">
    <property type="entry name" value="PAS-like_dom_sf"/>
</dbReference>
<dbReference type="NCBIfam" id="TIGR00229">
    <property type="entry name" value="sensory_box"/>
    <property type="match status" value="1"/>
</dbReference>
<keyword evidence="2" id="KW-1185">Reference proteome</keyword>